<dbReference type="AlphaFoldDB" id="A0A182TQ52"/>
<protein>
    <submittedName>
        <fullName evidence="2">Uncharacterized protein</fullName>
    </submittedName>
</protein>
<dbReference type="PANTHER" id="PTHR35268:SF1">
    <property type="entry name" value="UBIQUINOL-CYTOCHROME-C REDUCTASE COMPLEX ASSEMBLY FACTOR 4"/>
    <property type="match status" value="1"/>
</dbReference>
<dbReference type="Pfam" id="PF15013">
    <property type="entry name" value="CCSMST1"/>
    <property type="match status" value="1"/>
</dbReference>
<name>A0A182TQ52_9DIPT</name>
<sequence>THRCQFLPASANIASSKTNQRQENRKEEVNNEPIKYFGSQASRWTAQRSREGPKGQDIPWFQPYVVNFSVAVFLIYFCILREENDIDEGLGRSLFEHVPGLEEKQLILSYHYNKENGLPTLDIENRMKELASSSPTNPPTIAAFLRLCGTGSFAREACASWTAIDIAYQLGQRRRAG</sequence>
<keyword evidence="3" id="KW-1185">Reference proteome</keyword>
<feature type="transmembrane region" description="Helical" evidence="1">
    <location>
        <begin position="61"/>
        <end position="80"/>
    </location>
</feature>
<dbReference type="InterPro" id="IPR029160">
    <property type="entry name" value="UQCC4"/>
</dbReference>
<reference evidence="2" key="2">
    <citation type="submission" date="2020-05" db="UniProtKB">
        <authorList>
            <consortium name="EnsemblMetazoa"/>
        </authorList>
    </citation>
    <scope>IDENTIFICATION</scope>
    <source>
        <strain evidence="2">CM1001059</strain>
    </source>
</reference>
<reference evidence="3" key="1">
    <citation type="submission" date="2014-01" db="EMBL/GenBank/DDBJ databases">
        <title>The Genome Sequence of Anopheles melas CM1001059_A (V2).</title>
        <authorList>
            <consortium name="The Broad Institute Genomics Platform"/>
            <person name="Neafsey D.E."/>
            <person name="Besansky N."/>
            <person name="Howell P."/>
            <person name="Walton C."/>
            <person name="Young S.K."/>
            <person name="Zeng Q."/>
            <person name="Gargeya S."/>
            <person name="Fitzgerald M."/>
            <person name="Haas B."/>
            <person name="Abouelleil A."/>
            <person name="Allen A.W."/>
            <person name="Alvarado L."/>
            <person name="Arachchi H.M."/>
            <person name="Berlin A.M."/>
            <person name="Chapman S.B."/>
            <person name="Gainer-Dewar J."/>
            <person name="Goldberg J."/>
            <person name="Griggs A."/>
            <person name="Gujja S."/>
            <person name="Hansen M."/>
            <person name="Howarth C."/>
            <person name="Imamovic A."/>
            <person name="Ireland A."/>
            <person name="Larimer J."/>
            <person name="McCowan C."/>
            <person name="Murphy C."/>
            <person name="Pearson M."/>
            <person name="Poon T.W."/>
            <person name="Priest M."/>
            <person name="Roberts A."/>
            <person name="Saif S."/>
            <person name="Shea T."/>
            <person name="Sisk P."/>
            <person name="Sykes S."/>
            <person name="Wortman J."/>
            <person name="Nusbaum C."/>
            <person name="Birren B."/>
        </authorList>
    </citation>
    <scope>NUCLEOTIDE SEQUENCE [LARGE SCALE GENOMIC DNA]</scope>
    <source>
        <strain evidence="3">CM1001059</strain>
    </source>
</reference>
<evidence type="ECO:0000313" key="3">
    <source>
        <dbReference type="Proteomes" id="UP000075902"/>
    </source>
</evidence>
<accession>A0A182TQ52</accession>
<dbReference type="Proteomes" id="UP000075902">
    <property type="component" value="Unassembled WGS sequence"/>
</dbReference>
<proteinExistence type="predicted"/>
<dbReference type="PANTHER" id="PTHR35268">
    <property type="entry name" value="PROTEIN CCSMST1"/>
    <property type="match status" value="1"/>
</dbReference>
<keyword evidence="1" id="KW-1133">Transmembrane helix</keyword>
<evidence type="ECO:0000313" key="2">
    <source>
        <dbReference type="EnsemblMetazoa" id="AMEC006348-PA"/>
    </source>
</evidence>
<dbReference type="EnsemblMetazoa" id="AMEC006348-RA">
    <property type="protein sequence ID" value="AMEC006348-PA"/>
    <property type="gene ID" value="AMEC006348"/>
</dbReference>
<keyword evidence="1" id="KW-0812">Transmembrane</keyword>
<organism evidence="2 3">
    <name type="scientific">Anopheles melas</name>
    <dbReference type="NCBI Taxonomy" id="34690"/>
    <lineage>
        <taxon>Eukaryota</taxon>
        <taxon>Metazoa</taxon>
        <taxon>Ecdysozoa</taxon>
        <taxon>Arthropoda</taxon>
        <taxon>Hexapoda</taxon>
        <taxon>Insecta</taxon>
        <taxon>Pterygota</taxon>
        <taxon>Neoptera</taxon>
        <taxon>Endopterygota</taxon>
        <taxon>Diptera</taxon>
        <taxon>Nematocera</taxon>
        <taxon>Culicoidea</taxon>
        <taxon>Culicidae</taxon>
        <taxon>Anophelinae</taxon>
        <taxon>Anopheles</taxon>
    </lineage>
</organism>
<keyword evidence="1" id="KW-0472">Membrane</keyword>
<dbReference type="VEuPathDB" id="VectorBase:AMEC006348"/>
<evidence type="ECO:0000256" key="1">
    <source>
        <dbReference type="SAM" id="Phobius"/>
    </source>
</evidence>